<evidence type="ECO:0000313" key="6">
    <source>
        <dbReference type="EMBL" id="EMD38503.1"/>
    </source>
</evidence>
<dbReference type="GO" id="GO:0005730">
    <property type="term" value="C:nucleolus"/>
    <property type="evidence" value="ECO:0007669"/>
    <property type="project" value="InterPro"/>
</dbReference>
<reference evidence="6 7" key="1">
    <citation type="journal article" date="2012" name="Proc. Natl. Acad. Sci. U.S.A.">
        <title>Comparative genomics of Ceriporiopsis subvermispora and Phanerochaete chrysosporium provide insight into selective ligninolysis.</title>
        <authorList>
            <person name="Fernandez-Fueyo E."/>
            <person name="Ruiz-Duenas F.J."/>
            <person name="Ferreira P."/>
            <person name="Floudas D."/>
            <person name="Hibbett D.S."/>
            <person name="Canessa P."/>
            <person name="Larrondo L.F."/>
            <person name="James T.Y."/>
            <person name="Seelenfreund D."/>
            <person name="Lobos S."/>
            <person name="Polanco R."/>
            <person name="Tello M."/>
            <person name="Honda Y."/>
            <person name="Watanabe T."/>
            <person name="Watanabe T."/>
            <person name="Ryu J.S."/>
            <person name="Kubicek C.P."/>
            <person name="Schmoll M."/>
            <person name="Gaskell J."/>
            <person name="Hammel K.E."/>
            <person name="St John F.J."/>
            <person name="Vanden Wymelenberg A."/>
            <person name="Sabat G."/>
            <person name="Splinter BonDurant S."/>
            <person name="Syed K."/>
            <person name="Yadav J.S."/>
            <person name="Doddapaneni H."/>
            <person name="Subramanian V."/>
            <person name="Lavin J.L."/>
            <person name="Oguiza J.A."/>
            <person name="Perez G."/>
            <person name="Pisabarro A.G."/>
            <person name="Ramirez L."/>
            <person name="Santoyo F."/>
            <person name="Master E."/>
            <person name="Coutinho P.M."/>
            <person name="Henrissat B."/>
            <person name="Lombard V."/>
            <person name="Magnuson J.K."/>
            <person name="Kuees U."/>
            <person name="Hori C."/>
            <person name="Igarashi K."/>
            <person name="Samejima M."/>
            <person name="Held B.W."/>
            <person name="Barry K.W."/>
            <person name="LaButti K.M."/>
            <person name="Lapidus A."/>
            <person name="Lindquist E.A."/>
            <person name="Lucas S.M."/>
            <person name="Riley R."/>
            <person name="Salamov A.A."/>
            <person name="Hoffmeister D."/>
            <person name="Schwenk D."/>
            <person name="Hadar Y."/>
            <person name="Yarden O."/>
            <person name="de Vries R.P."/>
            <person name="Wiebenga A."/>
            <person name="Stenlid J."/>
            <person name="Eastwood D."/>
            <person name="Grigoriev I.V."/>
            <person name="Berka R.M."/>
            <person name="Blanchette R.A."/>
            <person name="Kersten P."/>
            <person name="Martinez A.T."/>
            <person name="Vicuna R."/>
            <person name="Cullen D."/>
        </authorList>
    </citation>
    <scope>NUCLEOTIDE SEQUENCE [LARGE SCALE GENOMIC DNA]</scope>
    <source>
        <strain evidence="6 7">B</strain>
    </source>
</reference>
<dbReference type="STRING" id="914234.M2QNA1"/>
<dbReference type="GO" id="GO:0030687">
    <property type="term" value="C:preribosome, large subunit precursor"/>
    <property type="evidence" value="ECO:0007669"/>
    <property type="project" value="TreeGrafter"/>
</dbReference>
<dbReference type="HOGENOM" id="CLU_033769_1_0_1"/>
<dbReference type="PANTHER" id="PTHR16038">
    <property type="entry name" value="NOP SEVEN ASSOCIATED PROTEIN 1"/>
    <property type="match status" value="1"/>
</dbReference>
<organism evidence="6 7">
    <name type="scientific">Ceriporiopsis subvermispora (strain B)</name>
    <name type="common">White-rot fungus</name>
    <name type="synonym">Gelatoporia subvermispora</name>
    <dbReference type="NCBI Taxonomy" id="914234"/>
    <lineage>
        <taxon>Eukaryota</taxon>
        <taxon>Fungi</taxon>
        <taxon>Dikarya</taxon>
        <taxon>Basidiomycota</taxon>
        <taxon>Agaricomycotina</taxon>
        <taxon>Agaricomycetes</taxon>
        <taxon>Polyporales</taxon>
        <taxon>Gelatoporiaceae</taxon>
        <taxon>Gelatoporia</taxon>
    </lineage>
</organism>
<dbReference type="OrthoDB" id="18388at2759"/>
<dbReference type="Gene3D" id="2.130.10.10">
    <property type="entry name" value="YVTN repeat-like/Quinoprotein amine dehydrogenase"/>
    <property type="match status" value="1"/>
</dbReference>
<dbReference type="PANTHER" id="PTHR16038:SF4">
    <property type="entry name" value="WD REPEAT-CONTAINING PROTEIN 74"/>
    <property type="match status" value="1"/>
</dbReference>
<dbReference type="GO" id="GO:0042273">
    <property type="term" value="P:ribosomal large subunit biogenesis"/>
    <property type="evidence" value="ECO:0007669"/>
    <property type="project" value="InterPro"/>
</dbReference>
<proteinExistence type="inferred from homology"/>
<dbReference type="AlphaFoldDB" id="M2QNA1"/>
<comment type="similarity">
    <text evidence="2">Belongs to the NSA1 family.</text>
</comment>
<feature type="compositionally biased region" description="Acidic residues" evidence="5">
    <location>
        <begin position="274"/>
        <end position="295"/>
    </location>
</feature>
<dbReference type="EMBL" id="KB445795">
    <property type="protein sequence ID" value="EMD38503.1"/>
    <property type="molecule type" value="Genomic_DNA"/>
</dbReference>
<feature type="region of interest" description="Disordered" evidence="5">
    <location>
        <begin position="271"/>
        <end position="308"/>
    </location>
</feature>
<dbReference type="Proteomes" id="UP000016930">
    <property type="component" value="Unassembled WGS sequence"/>
</dbReference>
<sequence length="308" mass="33513">MSVGKIYTCTSNGALRLTPVEQNDASSSTTAVLPTRLRDWKLSHDGSTFAYGGDEVELSVWSIDGAFTAPASSASSTAEPRKRKRSEQLLPGEIWRAKNVANDNLDLRVPVHNTSLTYLHSTSSTSHHLVAGTQSGNVRRYDTRAARRPVADWKGMAKIGGVRNVHQGTTDNELFVSDCGCNLFAVDLRVGKIVYGYKGLAGAVASMTTHGPFLASAAQDRFVRLHSTHPPPEEANDRQENKGEVLEKTYVKVVPTIVVSDGIMDYANTHTASDAEDDADDDVWDAMENAEESDEDTRSRSKRARSAS</sequence>
<evidence type="ECO:0000256" key="2">
    <source>
        <dbReference type="ARBA" id="ARBA00007861"/>
    </source>
</evidence>
<evidence type="ECO:0000256" key="1">
    <source>
        <dbReference type="ARBA" id="ARBA00002889"/>
    </source>
</evidence>
<accession>M2QNA1</accession>
<comment type="function">
    <text evidence="1">Involved in the biogenesis of the 60S ribosomal subunit.</text>
</comment>
<dbReference type="InterPro" id="IPR036322">
    <property type="entry name" value="WD40_repeat_dom_sf"/>
</dbReference>
<dbReference type="InterPro" id="IPR015943">
    <property type="entry name" value="WD40/YVTN_repeat-like_dom_sf"/>
</dbReference>
<name>M2QNA1_CERS8</name>
<evidence type="ECO:0000256" key="4">
    <source>
        <dbReference type="ARBA" id="ARBA00014234"/>
    </source>
</evidence>
<dbReference type="InterPro" id="IPR037379">
    <property type="entry name" value="WDR74/Nsa1"/>
</dbReference>
<protein>
    <recommendedName>
        <fullName evidence="4">Ribosome biogenesis protein NSA1</fullName>
    </recommendedName>
</protein>
<keyword evidence="7" id="KW-1185">Reference proteome</keyword>
<evidence type="ECO:0000313" key="7">
    <source>
        <dbReference type="Proteomes" id="UP000016930"/>
    </source>
</evidence>
<evidence type="ECO:0000256" key="3">
    <source>
        <dbReference type="ARBA" id="ARBA00011187"/>
    </source>
</evidence>
<dbReference type="SUPFAM" id="SSF50978">
    <property type="entry name" value="WD40 repeat-like"/>
    <property type="match status" value="1"/>
</dbReference>
<evidence type="ECO:0000256" key="5">
    <source>
        <dbReference type="SAM" id="MobiDB-lite"/>
    </source>
</evidence>
<gene>
    <name evidence="6" type="ORF">CERSUDRAFT_123112</name>
</gene>
<comment type="subunit">
    <text evidence="3">Component of the pre-66S ribosomal particle.</text>
</comment>